<dbReference type="InterPro" id="IPR036869">
    <property type="entry name" value="J_dom_sf"/>
</dbReference>
<dbReference type="PANTHER" id="PTHR44137:SF13">
    <property type="entry name" value="CHAPERONE DNAJ-DOMAIN SUPERFAMILY PROTEIN"/>
    <property type="match status" value="1"/>
</dbReference>
<dbReference type="InterPro" id="IPR001623">
    <property type="entry name" value="DnaJ_domain"/>
</dbReference>
<dbReference type="PRINTS" id="PR00625">
    <property type="entry name" value="JDOMAIN"/>
</dbReference>
<protein>
    <recommendedName>
        <fullName evidence="1">J domain-containing protein</fullName>
    </recommendedName>
</protein>
<dbReference type="AlphaFoldDB" id="A0AA88VY83"/>
<sequence length="261" mass="30115">MGRMEDETKSKSQLVTEICNISNRAIACARWHRHDRIRSPFIDWYLLLQVEENVGMDTIRKQYHKLGRNALCAALQLHPDKNRHPKAEIAFKLVSEAYECLSDKARREAFDLERWNSFCIDCNRTSNITCSTPSNSSGKLTGLFPADRQRSNNIIRGLKDIRTRFMEEARVIENCLKANAASRKGYPSSYASGKESPIFDPSNYQARDYQNRTRNCRKPEGFCCLRTGNAYKQGRAKCDSPIFEYKSEKRSFNLKSVHPRS</sequence>
<organism evidence="2 3">
    <name type="scientific">Escallonia herrerae</name>
    <dbReference type="NCBI Taxonomy" id="1293975"/>
    <lineage>
        <taxon>Eukaryota</taxon>
        <taxon>Viridiplantae</taxon>
        <taxon>Streptophyta</taxon>
        <taxon>Embryophyta</taxon>
        <taxon>Tracheophyta</taxon>
        <taxon>Spermatophyta</taxon>
        <taxon>Magnoliopsida</taxon>
        <taxon>eudicotyledons</taxon>
        <taxon>Gunneridae</taxon>
        <taxon>Pentapetalae</taxon>
        <taxon>asterids</taxon>
        <taxon>campanulids</taxon>
        <taxon>Escalloniales</taxon>
        <taxon>Escalloniaceae</taxon>
        <taxon>Escallonia</taxon>
    </lineage>
</organism>
<dbReference type="SUPFAM" id="SSF46565">
    <property type="entry name" value="Chaperone J-domain"/>
    <property type="match status" value="1"/>
</dbReference>
<dbReference type="PANTHER" id="PTHR44137">
    <property type="entry name" value="BNAC03G44070D PROTEIN"/>
    <property type="match status" value="1"/>
</dbReference>
<evidence type="ECO:0000259" key="1">
    <source>
        <dbReference type="PROSITE" id="PS50076"/>
    </source>
</evidence>
<dbReference type="CDD" id="cd06257">
    <property type="entry name" value="DnaJ"/>
    <property type="match status" value="1"/>
</dbReference>
<dbReference type="PROSITE" id="PS00636">
    <property type="entry name" value="DNAJ_1"/>
    <property type="match status" value="1"/>
</dbReference>
<dbReference type="Gene3D" id="1.10.287.110">
    <property type="entry name" value="DnaJ domain"/>
    <property type="match status" value="1"/>
</dbReference>
<keyword evidence="3" id="KW-1185">Reference proteome</keyword>
<proteinExistence type="predicted"/>
<dbReference type="Pfam" id="PF00226">
    <property type="entry name" value="DnaJ"/>
    <property type="match status" value="1"/>
</dbReference>
<reference evidence="2" key="1">
    <citation type="submission" date="2022-12" db="EMBL/GenBank/DDBJ databases">
        <title>Draft genome assemblies for two species of Escallonia (Escalloniales).</title>
        <authorList>
            <person name="Chanderbali A."/>
            <person name="Dervinis C."/>
            <person name="Anghel I."/>
            <person name="Soltis D."/>
            <person name="Soltis P."/>
            <person name="Zapata F."/>
        </authorList>
    </citation>
    <scope>NUCLEOTIDE SEQUENCE</scope>
    <source>
        <strain evidence="2">UCBG64.0493</strain>
        <tissue evidence="2">Leaf</tissue>
    </source>
</reference>
<gene>
    <name evidence="2" type="ORF">RJ639_005743</name>
</gene>
<dbReference type="SMART" id="SM00271">
    <property type="entry name" value="DnaJ"/>
    <property type="match status" value="1"/>
</dbReference>
<dbReference type="PROSITE" id="PS50076">
    <property type="entry name" value="DNAJ_2"/>
    <property type="match status" value="1"/>
</dbReference>
<evidence type="ECO:0000313" key="2">
    <source>
        <dbReference type="EMBL" id="KAK3016359.1"/>
    </source>
</evidence>
<feature type="domain" description="J" evidence="1">
    <location>
        <begin position="43"/>
        <end position="114"/>
    </location>
</feature>
<accession>A0AA88VY83</accession>
<dbReference type="Proteomes" id="UP001188597">
    <property type="component" value="Unassembled WGS sequence"/>
</dbReference>
<evidence type="ECO:0000313" key="3">
    <source>
        <dbReference type="Proteomes" id="UP001188597"/>
    </source>
</evidence>
<dbReference type="InterPro" id="IPR018253">
    <property type="entry name" value="DnaJ_domain_CS"/>
</dbReference>
<dbReference type="EMBL" id="JAVXUP010001074">
    <property type="protein sequence ID" value="KAK3016359.1"/>
    <property type="molecule type" value="Genomic_DNA"/>
</dbReference>
<name>A0AA88VY83_9ASTE</name>
<comment type="caution">
    <text evidence="2">The sequence shown here is derived from an EMBL/GenBank/DDBJ whole genome shotgun (WGS) entry which is preliminary data.</text>
</comment>